<dbReference type="InterPro" id="IPR036866">
    <property type="entry name" value="RibonucZ/Hydroxyglut_hydro"/>
</dbReference>
<dbReference type="Gene3D" id="1.10.10.10">
    <property type="entry name" value="Winged helix-like DNA-binding domain superfamily/Winged helix DNA-binding domain"/>
    <property type="match status" value="1"/>
</dbReference>
<evidence type="ECO:0000313" key="3">
    <source>
        <dbReference type="Proteomes" id="UP000179769"/>
    </source>
</evidence>
<comment type="caution">
    <text evidence="2">The sequence shown here is derived from an EMBL/GenBank/DDBJ whole genome shotgun (WGS) entry which is preliminary data.</text>
</comment>
<name>A0A1S1PKW0_9ACTN</name>
<accession>A0A1S1PKW0</accession>
<dbReference type="InterPro" id="IPR036388">
    <property type="entry name" value="WH-like_DNA-bd_sf"/>
</dbReference>
<dbReference type="PANTHER" id="PTHR23131:SF0">
    <property type="entry name" value="ENDORIBONUCLEASE LACTB2"/>
    <property type="match status" value="1"/>
</dbReference>
<dbReference type="GO" id="GO:0016787">
    <property type="term" value="F:hydrolase activity"/>
    <property type="evidence" value="ECO:0007669"/>
    <property type="project" value="UniProtKB-KW"/>
</dbReference>
<dbReference type="PANTHER" id="PTHR23131">
    <property type="entry name" value="ENDORIBONUCLEASE LACTB2"/>
    <property type="match status" value="1"/>
</dbReference>
<keyword evidence="2" id="KW-0378">Hydrolase</keyword>
<dbReference type="Proteomes" id="UP000179769">
    <property type="component" value="Unassembled WGS sequence"/>
</dbReference>
<dbReference type="Gene3D" id="3.60.15.10">
    <property type="entry name" value="Ribonuclease Z/Hydroxyacylglutathione hydrolase-like"/>
    <property type="match status" value="1"/>
</dbReference>
<dbReference type="InterPro" id="IPR001279">
    <property type="entry name" value="Metallo-B-lactamas"/>
</dbReference>
<dbReference type="InterPro" id="IPR041516">
    <property type="entry name" value="LACTB2_WH"/>
</dbReference>
<keyword evidence="3" id="KW-1185">Reference proteome</keyword>
<proteinExistence type="predicted"/>
<reference evidence="3" key="1">
    <citation type="submission" date="2016-07" db="EMBL/GenBank/DDBJ databases">
        <title>Frankia sp. NRRL B-16219 Genome sequencing.</title>
        <authorList>
            <person name="Ghodhbane-Gtari F."/>
            <person name="Swanson E."/>
            <person name="Gueddou A."/>
            <person name="Louati M."/>
            <person name="Nouioui I."/>
            <person name="Hezbri K."/>
            <person name="Abebe-Akele F."/>
            <person name="Simpson S."/>
            <person name="Morris K."/>
            <person name="Thomas K."/>
            <person name="Gtari M."/>
            <person name="Tisa L.S."/>
        </authorList>
    </citation>
    <scope>NUCLEOTIDE SEQUENCE [LARGE SCALE GENOMIC DNA]</scope>
    <source>
        <strain evidence="3">NRRL B-16219</strain>
    </source>
</reference>
<dbReference type="RefSeq" id="WP_071066202.1">
    <property type="nucleotide sequence ID" value="NZ_MAXA01000247.1"/>
</dbReference>
<dbReference type="InterPro" id="IPR050662">
    <property type="entry name" value="Sec-metab_biosynth-thioest"/>
</dbReference>
<evidence type="ECO:0000259" key="1">
    <source>
        <dbReference type="SMART" id="SM00849"/>
    </source>
</evidence>
<protein>
    <submittedName>
        <fullName evidence="2">MBL fold metallo-hydrolase</fullName>
    </submittedName>
</protein>
<dbReference type="EMBL" id="MAXA01000247">
    <property type="protein sequence ID" value="OHV22330.1"/>
    <property type="molecule type" value="Genomic_DNA"/>
</dbReference>
<dbReference type="SUPFAM" id="SSF56281">
    <property type="entry name" value="Metallo-hydrolase/oxidoreductase"/>
    <property type="match status" value="1"/>
</dbReference>
<evidence type="ECO:0000313" key="2">
    <source>
        <dbReference type="EMBL" id="OHV22330.1"/>
    </source>
</evidence>
<dbReference type="OrthoDB" id="9788263at2"/>
<dbReference type="SMART" id="SM00849">
    <property type="entry name" value="Lactamase_B"/>
    <property type="match status" value="1"/>
</dbReference>
<dbReference type="CDD" id="cd16278">
    <property type="entry name" value="metallo-hydrolase-like_MBL-fold"/>
    <property type="match status" value="1"/>
</dbReference>
<organism evidence="2 3">
    <name type="scientific">Parafrankia soli</name>
    <dbReference type="NCBI Taxonomy" id="2599596"/>
    <lineage>
        <taxon>Bacteria</taxon>
        <taxon>Bacillati</taxon>
        <taxon>Actinomycetota</taxon>
        <taxon>Actinomycetes</taxon>
        <taxon>Frankiales</taxon>
        <taxon>Frankiaceae</taxon>
        <taxon>Parafrankia</taxon>
    </lineage>
</organism>
<dbReference type="Pfam" id="PF00753">
    <property type="entry name" value="Lactamase_B"/>
    <property type="match status" value="1"/>
</dbReference>
<sequence length="259" mass="26892">MTALRRVTKLASVVLAPNPGPMTLDGTNTWILRSPGDAGCVVVDPGPDHGEHLARVAAAGLVRTILLTHGHSDHSEGAATLHALTGAQVRALDPAHRLGSEGLGAGDVVAAAGVELRVLATPGHTSDSLSFVLAGDDEHPAVLTGDTILGRGSTVVAHPDGRLADYLASLRLLRELGDTTVLPGHGPELPAAGRAAEAYLEHRARRLDQVVSALADLGASAEQVTPIDVVRIVYADVDVALWPAAELSVRAQLDYLRPR</sequence>
<gene>
    <name evidence="2" type="ORF">BBK14_25635</name>
</gene>
<dbReference type="Pfam" id="PF17778">
    <property type="entry name" value="WHD_BLACT"/>
    <property type="match status" value="1"/>
</dbReference>
<feature type="domain" description="Metallo-beta-lactamase" evidence="1">
    <location>
        <begin position="26"/>
        <end position="185"/>
    </location>
</feature>
<dbReference type="AlphaFoldDB" id="A0A1S1PKW0"/>